<feature type="binding site" evidence="6">
    <location>
        <position position="289"/>
    </location>
    <ligand>
        <name>FAD</name>
        <dbReference type="ChEBI" id="CHEBI:57692"/>
    </ligand>
</feature>
<dbReference type="PRINTS" id="PR00368">
    <property type="entry name" value="FADPNR"/>
</dbReference>
<evidence type="ECO:0000313" key="8">
    <source>
        <dbReference type="EMBL" id="URN96587.1"/>
    </source>
</evidence>
<feature type="binding site" evidence="6">
    <location>
        <position position="330"/>
    </location>
    <ligand>
        <name>FAD</name>
        <dbReference type="ChEBI" id="CHEBI:57692"/>
    </ligand>
</feature>
<keyword evidence="4 6" id="KW-0521">NADP</keyword>
<comment type="catalytic activity">
    <reaction evidence="6">
        <text>2 reduced [2Fe-2S]-[ferredoxin] + NADP(+) + H(+) = 2 oxidized [2Fe-2S]-[ferredoxin] + NADPH</text>
        <dbReference type="Rhea" id="RHEA:20125"/>
        <dbReference type="Rhea" id="RHEA-COMP:10000"/>
        <dbReference type="Rhea" id="RHEA-COMP:10001"/>
        <dbReference type="ChEBI" id="CHEBI:15378"/>
        <dbReference type="ChEBI" id="CHEBI:33737"/>
        <dbReference type="ChEBI" id="CHEBI:33738"/>
        <dbReference type="ChEBI" id="CHEBI:57783"/>
        <dbReference type="ChEBI" id="CHEBI:58349"/>
        <dbReference type="EC" id="1.18.1.2"/>
    </reaction>
</comment>
<dbReference type="PRINTS" id="PR00469">
    <property type="entry name" value="PNDRDTASEII"/>
</dbReference>
<dbReference type="EC" id="1.18.1.2" evidence="6"/>
<feature type="binding site" evidence="6">
    <location>
        <position position="44"/>
    </location>
    <ligand>
        <name>FAD</name>
        <dbReference type="ChEBI" id="CHEBI:57692"/>
    </ligand>
</feature>
<keyword evidence="3 6" id="KW-0274">FAD</keyword>
<feature type="binding site" evidence="6">
    <location>
        <position position="88"/>
    </location>
    <ligand>
        <name>FAD</name>
        <dbReference type="ChEBI" id="CHEBI:57692"/>
    </ligand>
</feature>
<dbReference type="KEGG" id="plig:NAG76_10340"/>
<dbReference type="InterPro" id="IPR050097">
    <property type="entry name" value="Ferredoxin-NADP_redctase_2"/>
</dbReference>
<evidence type="ECO:0000256" key="3">
    <source>
        <dbReference type="ARBA" id="ARBA00022827"/>
    </source>
</evidence>
<dbReference type="GO" id="GO:0004324">
    <property type="term" value="F:ferredoxin-NADP+ reductase activity"/>
    <property type="evidence" value="ECO:0007669"/>
    <property type="project" value="UniProtKB-UniRule"/>
</dbReference>
<dbReference type="PANTHER" id="PTHR48105">
    <property type="entry name" value="THIOREDOXIN REDUCTASE 1-RELATED-RELATED"/>
    <property type="match status" value="1"/>
</dbReference>
<comment type="subunit">
    <text evidence="1 6">Homodimer.</text>
</comment>
<dbReference type="Pfam" id="PF07992">
    <property type="entry name" value="Pyr_redox_2"/>
    <property type="match status" value="1"/>
</dbReference>
<dbReference type="AlphaFoldDB" id="A0A9J6ZK19"/>
<evidence type="ECO:0000313" key="9">
    <source>
        <dbReference type="Proteomes" id="UP001056756"/>
    </source>
</evidence>
<feature type="binding site" evidence="6">
    <location>
        <position position="48"/>
    </location>
    <ligand>
        <name>FAD</name>
        <dbReference type="ChEBI" id="CHEBI:57692"/>
    </ligand>
</feature>
<feature type="binding site" evidence="6">
    <location>
        <position position="17"/>
    </location>
    <ligand>
        <name>FAD</name>
        <dbReference type="ChEBI" id="CHEBI:57692"/>
    </ligand>
</feature>
<dbReference type="Gene3D" id="3.50.50.60">
    <property type="entry name" value="FAD/NAD(P)-binding domain"/>
    <property type="match status" value="2"/>
</dbReference>
<dbReference type="HAMAP" id="MF_01685">
    <property type="entry name" value="FENR2"/>
    <property type="match status" value="1"/>
</dbReference>
<accession>A0A9J6ZK19</accession>
<dbReference type="EMBL" id="CP097899">
    <property type="protein sequence ID" value="URN96587.1"/>
    <property type="molecule type" value="Genomic_DNA"/>
</dbReference>
<sequence length="350" mass="38952">MNNIELYDITIIGGGPSGLYSAFYSGLREMKTKIIDFQSELGGKLHVYPEKLIWDVGGIPPIPCAQLIQQLTKQAMVFSPKIVLDTKVERIEKVEEHFIIYTSTGEKHYSKTVFLATGSGILKPQKLEIEGAERFEISNLHYTIKSFKPFHKKTVMISGGGNAALDWANELVGVADQVILTYRKDQMKGHEAHVTQLMESNVQCCFNTTITKLIANDEKSAIERVELTNADTGEKQMVDIDEVVISHGYEQDISLMENSPLQLELKDNYYIAGNSHCETSVAGVFAVGDIVSYDGKLNLIAGTFQDAANAVNKAKSYIEPNANTNGMVSSHNELFKERNKEIVQHMLVKQ</sequence>
<keyword evidence="5 6" id="KW-0560">Oxidoreductase</keyword>
<feature type="binding site" evidence="6">
    <location>
        <position position="122"/>
    </location>
    <ligand>
        <name>FAD</name>
        <dbReference type="ChEBI" id="CHEBI:57692"/>
    </ligand>
</feature>
<evidence type="ECO:0000256" key="4">
    <source>
        <dbReference type="ARBA" id="ARBA00022857"/>
    </source>
</evidence>
<feature type="binding site" evidence="6">
    <location>
        <position position="36"/>
    </location>
    <ligand>
        <name>FAD</name>
        <dbReference type="ChEBI" id="CHEBI:57692"/>
    </ligand>
</feature>
<dbReference type="InterPro" id="IPR036188">
    <property type="entry name" value="FAD/NAD-bd_sf"/>
</dbReference>
<protein>
    <recommendedName>
        <fullName evidence="6">Ferredoxin--NADP reductase</fullName>
        <shortName evidence="6">FNR</shortName>
        <shortName evidence="6">Fd-NADP(+) reductase</shortName>
        <ecNumber evidence="6">1.18.1.2</ecNumber>
    </recommendedName>
</protein>
<evidence type="ECO:0000256" key="6">
    <source>
        <dbReference type="HAMAP-Rule" id="MF_01685"/>
    </source>
</evidence>
<dbReference type="Proteomes" id="UP001056756">
    <property type="component" value="Chromosome"/>
</dbReference>
<reference evidence="8" key="1">
    <citation type="submission" date="2022-05" db="EMBL/GenBank/DDBJ databases">
        <title>Novel bacterial taxa in a minimal lignocellulolytic consortium and its capacity to transform plastics disclosed by genome-resolved metagenomics.</title>
        <authorList>
            <person name="Rodriguez C.A.D."/>
            <person name="Diaz-Garcia L."/>
            <person name="Herrera K."/>
            <person name="Tarazona N.A."/>
            <person name="Sproer C."/>
            <person name="Overmann J."/>
            <person name="Jimenez D.J."/>
        </authorList>
    </citation>
    <scope>NUCLEOTIDE SEQUENCE</scope>
    <source>
        <strain evidence="8">MAG5</strain>
    </source>
</reference>
<dbReference type="InterPro" id="IPR022890">
    <property type="entry name" value="Fd--NADP_Rdtase_type_2"/>
</dbReference>
<evidence type="ECO:0000256" key="2">
    <source>
        <dbReference type="ARBA" id="ARBA00022630"/>
    </source>
</evidence>
<name>A0A9J6ZK19_9BACL</name>
<dbReference type="InterPro" id="IPR023753">
    <property type="entry name" value="FAD/NAD-binding_dom"/>
</dbReference>
<dbReference type="GO" id="GO:0050660">
    <property type="term" value="F:flavin adenine dinucleotide binding"/>
    <property type="evidence" value="ECO:0007669"/>
    <property type="project" value="UniProtKB-UniRule"/>
</dbReference>
<dbReference type="SUPFAM" id="SSF51905">
    <property type="entry name" value="FAD/NAD(P)-binding domain"/>
    <property type="match status" value="1"/>
</dbReference>
<organism evidence="8 9">
    <name type="scientific">Candidatus Pristimantibacillus lignocellulolyticus</name>
    <dbReference type="NCBI Taxonomy" id="2994561"/>
    <lineage>
        <taxon>Bacteria</taxon>
        <taxon>Bacillati</taxon>
        <taxon>Bacillota</taxon>
        <taxon>Bacilli</taxon>
        <taxon>Bacillales</taxon>
        <taxon>Paenibacillaceae</taxon>
        <taxon>Candidatus Pristimantibacillus</taxon>
    </lineage>
</organism>
<keyword evidence="2 6" id="KW-0285">Flavoprotein</keyword>
<gene>
    <name evidence="8" type="ORF">NAG76_10340</name>
</gene>
<comment type="similarity">
    <text evidence="6">Belongs to the ferredoxin--NADP reductase type 2 family.</text>
</comment>
<dbReference type="GO" id="GO:0050661">
    <property type="term" value="F:NADP binding"/>
    <property type="evidence" value="ECO:0007669"/>
    <property type="project" value="UniProtKB-UniRule"/>
</dbReference>
<evidence type="ECO:0000256" key="5">
    <source>
        <dbReference type="ARBA" id="ARBA00023002"/>
    </source>
</evidence>
<comment type="cofactor">
    <cofactor evidence="6">
        <name>FAD</name>
        <dbReference type="ChEBI" id="CHEBI:57692"/>
    </cofactor>
    <text evidence="6">Binds 1 FAD per subunit.</text>
</comment>
<evidence type="ECO:0000256" key="1">
    <source>
        <dbReference type="ARBA" id="ARBA00011738"/>
    </source>
</evidence>
<proteinExistence type="inferred from homology"/>
<evidence type="ECO:0000259" key="7">
    <source>
        <dbReference type="Pfam" id="PF07992"/>
    </source>
</evidence>
<feature type="domain" description="FAD/NAD(P)-binding" evidence="7">
    <location>
        <begin position="7"/>
        <end position="313"/>
    </location>
</feature>